<dbReference type="InterPro" id="IPR045569">
    <property type="entry name" value="Metalloprtase-TldD/E_C"/>
</dbReference>
<dbReference type="EMBL" id="WIWJ01000016">
    <property type="protein sequence ID" value="MQT47258.1"/>
    <property type="molecule type" value="Genomic_DNA"/>
</dbReference>
<sequence>MSNCRFASAFKALEHWLKGQLHTDEQFTLWFEAEDSQFVRFNHGKVRQAYPVLQLELTLRLIRGERHSSAQLNLSGDFAQDAVTLGHTLTELRALLDVLPADPYLLLDTQEWSTERQVPGQVPELQQVIDTICDLSQGLDMVGIYAGGTLYRGFANSWGAYGWHQCANALFDWSLFDASGEAVKSTYGSATWDAQALSDVFVQAREQLKHLSTPRISLKPGQYRAYLAPAALEEVLGLLSYDAFSAKAFANRQSALQQLQLGKQQLSPLVSLREQPSTGFEPGFGPDGTARQDIDLIQTGKLVGQLVSSRSAAEYGMQANGADRREMPHSLVMAPGELASNDVLSELGTGLYISNLWYLNYSDVGSASLTGMTRFATFWVENGHIVAPIETMRFDDSLYNLLGSNLLALTREQTLCIDSGTYERRSLNSHVLPGALVERLTLTL</sequence>
<feature type="domain" description="Metalloprotease TldD/E C-terminal" evidence="1">
    <location>
        <begin position="220"/>
        <end position="442"/>
    </location>
</feature>
<dbReference type="GO" id="GO:0008237">
    <property type="term" value="F:metallopeptidase activity"/>
    <property type="evidence" value="ECO:0007669"/>
    <property type="project" value="InterPro"/>
</dbReference>
<protein>
    <submittedName>
        <fullName evidence="3">TldD/PmbA family protein</fullName>
    </submittedName>
</protein>
<dbReference type="RefSeq" id="WP_153330994.1">
    <property type="nucleotide sequence ID" value="NZ_WIWI01000160.1"/>
</dbReference>
<dbReference type="AlphaFoldDB" id="A0A6A7YME7"/>
<dbReference type="SUPFAM" id="SSF111283">
    <property type="entry name" value="Putative modulator of DNA gyrase, PmbA/TldD"/>
    <property type="match status" value="1"/>
</dbReference>
<evidence type="ECO:0000259" key="1">
    <source>
        <dbReference type="Pfam" id="PF19289"/>
    </source>
</evidence>
<dbReference type="EMBL" id="WIWI01000160">
    <property type="protein sequence ID" value="MQT92808.1"/>
    <property type="molecule type" value="Genomic_DNA"/>
</dbReference>
<comment type="caution">
    <text evidence="3">The sequence shown here is derived from an EMBL/GenBank/DDBJ whole genome shotgun (WGS) entry which is preliminary data.</text>
</comment>
<dbReference type="PANTHER" id="PTHR43666">
    <property type="entry name" value="TLDD PROTEIN"/>
    <property type="match status" value="1"/>
</dbReference>
<dbReference type="InterPro" id="IPR036059">
    <property type="entry name" value="TldD/PmbA_sf"/>
</dbReference>
<reference evidence="4 5" key="1">
    <citation type="submission" date="2019-10" db="EMBL/GenBank/DDBJ databases">
        <title>Evaluation of single-gene subtyping targets for Pseudomonas.</title>
        <authorList>
            <person name="Reichler S.J."/>
            <person name="Orsi R.H."/>
            <person name="Wiedmann M."/>
            <person name="Martin N.H."/>
            <person name="Murphy S.I."/>
        </authorList>
    </citation>
    <scope>NUCLEOTIDE SEQUENCE [LARGE SCALE GENOMIC DNA]</scope>
    <source>
        <strain evidence="3 5">FSL R10-3254</strain>
        <strain evidence="2 4">FSL R10-3257</strain>
    </source>
</reference>
<organism evidence="3 5">
    <name type="scientific">Pseudomonas helleri</name>
    <dbReference type="NCBI Taxonomy" id="1608996"/>
    <lineage>
        <taxon>Bacteria</taxon>
        <taxon>Pseudomonadati</taxon>
        <taxon>Pseudomonadota</taxon>
        <taxon>Gammaproteobacteria</taxon>
        <taxon>Pseudomonadales</taxon>
        <taxon>Pseudomonadaceae</taxon>
        <taxon>Pseudomonas</taxon>
    </lineage>
</organism>
<dbReference type="GO" id="GO:0006508">
    <property type="term" value="P:proteolysis"/>
    <property type="evidence" value="ECO:0007669"/>
    <property type="project" value="InterPro"/>
</dbReference>
<dbReference type="Proteomes" id="UP000489190">
    <property type="component" value="Unassembled WGS sequence"/>
</dbReference>
<gene>
    <name evidence="3" type="ORF">GHO39_27390</name>
    <name evidence="2" type="ORF">GHO40_11040</name>
</gene>
<evidence type="ECO:0000313" key="4">
    <source>
        <dbReference type="Proteomes" id="UP000441404"/>
    </source>
</evidence>
<dbReference type="Pfam" id="PF19289">
    <property type="entry name" value="PmbA_TldD_3rd"/>
    <property type="match status" value="1"/>
</dbReference>
<proteinExistence type="predicted"/>
<evidence type="ECO:0000313" key="3">
    <source>
        <dbReference type="EMBL" id="MQT92808.1"/>
    </source>
</evidence>
<dbReference type="PANTHER" id="PTHR43666:SF1">
    <property type="entry name" value="CONSERVED PROTEIN"/>
    <property type="match status" value="1"/>
</dbReference>
<name>A0A6A7YME7_9PSED</name>
<evidence type="ECO:0000313" key="2">
    <source>
        <dbReference type="EMBL" id="MQT47258.1"/>
    </source>
</evidence>
<dbReference type="Proteomes" id="UP000441404">
    <property type="component" value="Unassembled WGS sequence"/>
</dbReference>
<accession>A0A6A7YME7</accession>
<evidence type="ECO:0000313" key="5">
    <source>
        <dbReference type="Proteomes" id="UP000489190"/>
    </source>
</evidence>